<dbReference type="EMBL" id="JABSTU010004553">
    <property type="protein sequence ID" value="KAH7958071.1"/>
    <property type="molecule type" value="Genomic_DNA"/>
</dbReference>
<gene>
    <name evidence="1" type="ORF">HPB51_027945</name>
</gene>
<protein>
    <submittedName>
        <fullName evidence="1">Uncharacterized protein</fullName>
    </submittedName>
</protein>
<sequence>MLAKVNGNEVRAYVDLGSQCVTIPREDADQVEIKCTVMEKLLTIEGYGSGRGTPCGEANVNLTVDKATADVLVLIVPNESQAIPVIVGQPFTEQRHVMVVRRRNTVRIFEENKNLD</sequence>
<evidence type="ECO:0000313" key="2">
    <source>
        <dbReference type="Proteomes" id="UP000821866"/>
    </source>
</evidence>
<name>A0A9J6CYE3_RHIMP</name>
<accession>A0A9J6CYE3</accession>
<comment type="caution">
    <text evidence="1">The sequence shown here is derived from an EMBL/GenBank/DDBJ whole genome shotgun (WGS) entry which is preliminary data.</text>
</comment>
<proteinExistence type="predicted"/>
<reference evidence="1" key="2">
    <citation type="submission" date="2021-09" db="EMBL/GenBank/DDBJ databases">
        <authorList>
            <person name="Jia N."/>
            <person name="Wang J."/>
            <person name="Shi W."/>
            <person name="Du L."/>
            <person name="Sun Y."/>
            <person name="Zhan W."/>
            <person name="Jiang J."/>
            <person name="Wang Q."/>
            <person name="Zhang B."/>
            <person name="Ji P."/>
            <person name="Sakyi L.B."/>
            <person name="Cui X."/>
            <person name="Yuan T."/>
            <person name="Jiang B."/>
            <person name="Yang W."/>
            <person name="Lam T.T.-Y."/>
            <person name="Chang Q."/>
            <person name="Ding S."/>
            <person name="Wang X."/>
            <person name="Zhu J."/>
            <person name="Ruan X."/>
            <person name="Zhao L."/>
            <person name="Wei J."/>
            <person name="Que T."/>
            <person name="Du C."/>
            <person name="Cheng J."/>
            <person name="Dai P."/>
            <person name="Han X."/>
            <person name="Huang E."/>
            <person name="Gao Y."/>
            <person name="Liu J."/>
            <person name="Shao H."/>
            <person name="Ye R."/>
            <person name="Li L."/>
            <person name="Wei W."/>
            <person name="Wang X."/>
            <person name="Wang C."/>
            <person name="Huo Q."/>
            <person name="Li W."/>
            <person name="Guo W."/>
            <person name="Chen H."/>
            <person name="Chen S."/>
            <person name="Zhou L."/>
            <person name="Zhou L."/>
            <person name="Ni X."/>
            <person name="Tian J."/>
            <person name="Zhou Y."/>
            <person name="Sheng Y."/>
            <person name="Liu T."/>
            <person name="Pan Y."/>
            <person name="Xia L."/>
            <person name="Li J."/>
            <person name="Zhao F."/>
            <person name="Cao W."/>
        </authorList>
    </citation>
    <scope>NUCLEOTIDE SEQUENCE</scope>
    <source>
        <strain evidence="1">Rmic-2018</strain>
        <tissue evidence="1">Larvae</tissue>
    </source>
</reference>
<dbReference type="CDD" id="cd00303">
    <property type="entry name" value="retropepsin_like"/>
    <property type="match status" value="1"/>
</dbReference>
<dbReference type="Pfam" id="PF13650">
    <property type="entry name" value="Asp_protease_2"/>
    <property type="match status" value="1"/>
</dbReference>
<dbReference type="InterPro" id="IPR021109">
    <property type="entry name" value="Peptidase_aspartic_dom_sf"/>
</dbReference>
<organism evidence="1 2">
    <name type="scientific">Rhipicephalus microplus</name>
    <name type="common">Cattle tick</name>
    <name type="synonym">Boophilus microplus</name>
    <dbReference type="NCBI Taxonomy" id="6941"/>
    <lineage>
        <taxon>Eukaryota</taxon>
        <taxon>Metazoa</taxon>
        <taxon>Ecdysozoa</taxon>
        <taxon>Arthropoda</taxon>
        <taxon>Chelicerata</taxon>
        <taxon>Arachnida</taxon>
        <taxon>Acari</taxon>
        <taxon>Parasitiformes</taxon>
        <taxon>Ixodida</taxon>
        <taxon>Ixodoidea</taxon>
        <taxon>Ixodidae</taxon>
        <taxon>Rhipicephalinae</taxon>
        <taxon>Rhipicephalus</taxon>
        <taxon>Boophilus</taxon>
    </lineage>
</organism>
<dbReference type="Proteomes" id="UP000821866">
    <property type="component" value="Unassembled WGS sequence"/>
</dbReference>
<reference evidence="1" key="1">
    <citation type="journal article" date="2020" name="Cell">
        <title>Large-Scale Comparative Analyses of Tick Genomes Elucidate Their Genetic Diversity and Vector Capacities.</title>
        <authorList>
            <consortium name="Tick Genome and Microbiome Consortium (TIGMIC)"/>
            <person name="Jia N."/>
            <person name="Wang J."/>
            <person name="Shi W."/>
            <person name="Du L."/>
            <person name="Sun Y."/>
            <person name="Zhan W."/>
            <person name="Jiang J.F."/>
            <person name="Wang Q."/>
            <person name="Zhang B."/>
            <person name="Ji P."/>
            <person name="Bell-Sakyi L."/>
            <person name="Cui X.M."/>
            <person name="Yuan T.T."/>
            <person name="Jiang B.G."/>
            <person name="Yang W.F."/>
            <person name="Lam T.T."/>
            <person name="Chang Q.C."/>
            <person name="Ding S.J."/>
            <person name="Wang X.J."/>
            <person name="Zhu J.G."/>
            <person name="Ruan X.D."/>
            <person name="Zhao L."/>
            <person name="Wei J.T."/>
            <person name="Ye R.Z."/>
            <person name="Que T.C."/>
            <person name="Du C.H."/>
            <person name="Zhou Y.H."/>
            <person name="Cheng J.X."/>
            <person name="Dai P.F."/>
            <person name="Guo W.B."/>
            <person name="Han X.H."/>
            <person name="Huang E.J."/>
            <person name="Li L.F."/>
            <person name="Wei W."/>
            <person name="Gao Y.C."/>
            <person name="Liu J.Z."/>
            <person name="Shao H.Z."/>
            <person name="Wang X."/>
            <person name="Wang C.C."/>
            <person name="Yang T.C."/>
            <person name="Huo Q.B."/>
            <person name="Li W."/>
            <person name="Chen H.Y."/>
            <person name="Chen S.E."/>
            <person name="Zhou L.G."/>
            <person name="Ni X.B."/>
            <person name="Tian J.H."/>
            <person name="Sheng Y."/>
            <person name="Liu T."/>
            <person name="Pan Y.S."/>
            <person name="Xia L.Y."/>
            <person name="Li J."/>
            <person name="Zhao F."/>
            <person name="Cao W.C."/>
        </authorList>
    </citation>
    <scope>NUCLEOTIDE SEQUENCE</scope>
    <source>
        <strain evidence="1">Rmic-2018</strain>
    </source>
</reference>
<dbReference type="Gene3D" id="2.40.70.10">
    <property type="entry name" value="Acid Proteases"/>
    <property type="match status" value="1"/>
</dbReference>
<keyword evidence="2" id="KW-1185">Reference proteome</keyword>
<evidence type="ECO:0000313" key="1">
    <source>
        <dbReference type="EMBL" id="KAH7958071.1"/>
    </source>
</evidence>
<dbReference type="AlphaFoldDB" id="A0A9J6CYE3"/>